<evidence type="ECO:0000313" key="3">
    <source>
        <dbReference type="EMBL" id="KAL2065319.1"/>
    </source>
</evidence>
<proteinExistence type="predicted"/>
<evidence type="ECO:0000313" key="4">
    <source>
        <dbReference type="Proteomes" id="UP001595075"/>
    </source>
</evidence>
<feature type="transmembrane region" description="Helical" evidence="2">
    <location>
        <begin position="197"/>
        <end position="215"/>
    </location>
</feature>
<feature type="transmembrane region" description="Helical" evidence="2">
    <location>
        <begin position="135"/>
        <end position="155"/>
    </location>
</feature>
<dbReference type="PANTHER" id="PTHR35394">
    <property type="entry name" value="DUF3176 DOMAIN-CONTAINING PROTEIN"/>
    <property type="match status" value="1"/>
</dbReference>
<sequence length="790" mass="87410">MLRGGEHSDSESLGNSAEEPIASVTEAAVSSEDHDSEEVPKGSATAADLSTREHEDSPMLRGGESSDSGSKIRLGSYRNKPHDRPRSSEFAWTWKWELLSLLGTTMSLIAIVIILNQYDGKPSPRWPHAITLNTLVSVFATLLKAMMMMAVAECISQLKWIWFKNPRSLSDLTTFENASRGPWGSVQLLFTLQFHHLAVLGALVTVVTIAVDPFVQQTIRFYSCSYIEMDSLASVPISQSYAPKQNLFDPLEVGMIGAIYDGLLNQYFNGSTVVSTCPTGNCTFPIKYTTFGVCNSCTNLAYDIQNDFVNVTYEETIRVTHRKYKYAPAPRIILNSTLAGSETFDANVWKGISLIQPPFDRNVTTPPVLILSPTWKGLNFTRFPQSTPCNDPGFSLAGFTSLYYTRNTSCTSDWMLGGERQPATDCLIPALLPRAKDKIPTCQTSPMDEGVCVAIEDFDSIAASTCELSFSGKTYEGVVSKGVFSERPVGISTATEIIEPGYGSNPARATRNATFPAYLLSPCWYNNTEYKNIYEYLGFNVTEALWNYGLDIGFGNPAPTFGHEKRRLNLTYMEEKVESDLQKKTLFNPCVVKSTRLEDLNLADFLYQFLEGNVTGSNMVRGTTEGISDPGINWASWKNAYMTEWLSPMYAKGLATHETTQALFDRLAISMTNHMRRSDINGTVVQGQVNGAQTCVRVVWPWLALPAALILSTSLLLVATIVKTARQANTNVWKSSALPYLFHGLTEQGKRDVRGSLITVDEMDHVAGSKDALLTETDDGWRFVLGPRVR</sequence>
<accession>A0ABR4C5U3</accession>
<keyword evidence="2" id="KW-1133">Transmembrane helix</keyword>
<gene>
    <name evidence="3" type="ORF">VTL71DRAFT_2988</name>
</gene>
<feature type="region of interest" description="Disordered" evidence="1">
    <location>
        <begin position="1"/>
        <end position="86"/>
    </location>
</feature>
<evidence type="ECO:0000256" key="1">
    <source>
        <dbReference type="SAM" id="MobiDB-lite"/>
    </source>
</evidence>
<protein>
    <submittedName>
        <fullName evidence="3">Uncharacterized protein</fullName>
    </submittedName>
</protein>
<dbReference type="Proteomes" id="UP001595075">
    <property type="component" value="Unassembled WGS sequence"/>
</dbReference>
<organism evidence="3 4">
    <name type="scientific">Oculimacula yallundae</name>
    <dbReference type="NCBI Taxonomy" id="86028"/>
    <lineage>
        <taxon>Eukaryota</taxon>
        <taxon>Fungi</taxon>
        <taxon>Dikarya</taxon>
        <taxon>Ascomycota</taxon>
        <taxon>Pezizomycotina</taxon>
        <taxon>Leotiomycetes</taxon>
        <taxon>Helotiales</taxon>
        <taxon>Ploettnerulaceae</taxon>
        <taxon>Oculimacula</taxon>
    </lineage>
</organism>
<feature type="transmembrane region" description="Helical" evidence="2">
    <location>
        <begin position="699"/>
        <end position="722"/>
    </location>
</feature>
<feature type="transmembrane region" description="Helical" evidence="2">
    <location>
        <begin position="96"/>
        <end position="115"/>
    </location>
</feature>
<keyword evidence="2" id="KW-0472">Membrane</keyword>
<name>A0ABR4C5U3_9HELO</name>
<comment type="caution">
    <text evidence="3">The sequence shown here is derived from an EMBL/GenBank/DDBJ whole genome shotgun (WGS) entry which is preliminary data.</text>
</comment>
<reference evidence="3 4" key="1">
    <citation type="journal article" date="2024" name="Commun. Biol.">
        <title>Comparative genomic analysis of thermophilic fungi reveals convergent evolutionary adaptations and gene losses.</title>
        <authorList>
            <person name="Steindorff A.S."/>
            <person name="Aguilar-Pontes M.V."/>
            <person name="Robinson A.J."/>
            <person name="Andreopoulos B."/>
            <person name="LaButti K."/>
            <person name="Kuo A."/>
            <person name="Mondo S."/>
            <person name="Riley R."/>
            <person name="Otillar R."/>
            <person name="Haridas S."/>
            <person name="Lipzen A."/>
            <person name="Grimwood J."/>
            <person name="Schmutz J."/>
            <person name="Clum A."/>
            <person name="Reid I.D."/>
            <person name="Moisan M.C."/>
            <person name="Butler G."/>
            <person name="Nguyen T.T.M."/>
            <person name="Dewar K."/>
            <person name="Conant G."/>
            <person name="Drula E."/>
            <person name="Henrissat B."/>
            <person name="Hansel C."/>
            <person name="Singer S."/>
            <person name="Hutchinson M.I."/>
            <person name="de Vries R.P."/>
            <person name="Natvig D.O."/>
            <person name="Powell A.J."/>
            <person name="Tsang A."/>
            <person name="Grigoriev I.V."/>
        </authorList>
    </citation>
    <scope>NUCLEOTIDE SEQUENCE [LARGE SCALE GENOMIC DNA]</scope>
    <source>
        <strain evidence="3 4">CBS 494.80</strain>
    </source>
</reference>
<dbReference type="PANTHER" id="PTHR35394:SF5">
    <property type="entry name" value="DUF3176 DOMAIN-CONTAINING PROTEIN"/>
    <property type="match status" value="1"/>
</dbReference>
<evidence type="ECO:0000256" key="2">
    <source>
        <dbReference type="SAM" id="Phobius"/>
    </source>
</evidence>
<keyword evidence="4" id="KW-1185">Reference proteome</keyword>
<feature type="compositionally biased region" description="Basic and acidic residues" evidence="1">
    <location>
        <begin position="31"/>
        <end position="40"/>
    </location>
</feature>
<feature type="compositionally biased region" description="Basic and acidic residues" evidence="1">
    <location>
        <begin position="1"/>
        <end position="10"/>
    </location>
</feature>
<dbReference type="Pfam" id="PF11374">
    <property type="entry name" value="DUF3176"/>
    <property type="match status" value="1"/>
</dbReference>
<dbReference type="InterPro" id="IPR021514">
    <property type="entry name" value="DUF3176"/>
</dbReference>
<keyword evidence="2" id="KW-0812">Transmembrane</keyword>
<dbReference type="EMBL" id="JAZHXI010000012">
    <property type="protein sequence ID" value="KAL2065319.1"/>
    <property type="molecule type" value="Genomic_DNA"/>
</dbReference>